<dbReference type="InterPro" id="IPR051121">
    <property type="entry name" value="FAH"/>
</dbReference>
<keyword evidence="5" id="KW-1185">Reference proteome</keyword>
<evidence type="ECO:0000256" key="2">
    <source>
        <dbReference type="ARBA" id="ARBA00022723"/>
    </source>
</evidence>
<dbReference type="AlphaFoldDB" id="A0A8I1GEG2"/>
<keyword evidence="4" id="KW-0378">Hydrolase</keyword>
<dbReference type="SUPFAM" id="SSF56529">
    <property type="entry name" value="FAH"/>
    <property type="match status" value="1"/>
</dbReference>
<dbReference type="FunFam" id="3.90.850.10:FF:000002">
    <property type="entry name" value="2-hydroxyhepta-2,4-diene-1,7-dioate isomerase"/>
    <property type="match status" value="1"/>
</dbReference>
<dbReference type="Proteomes" id="UP000623250">
    <property type="component" value="Unassembled WGS sequence"/>
</dbReference>
<dbReference type="PANTHER" id="PTHR42796:SF4">
    <property type="entry name" value="FUMARYLACETOACETATE HYDROLASE DOMAIN-CONTAINING PROTEIN 2A"/>
    <property type="match status" value="1"/>
</dbReference>
<dbReference type="InterPro" id="IPR011234">
    <property type="entry name" value="Fumarylacetoacetase-like_C"/>
</dbReference>
<sequence length="314" mass="34143">MTTIEVPLDSKLRLLTFADEQGRARLGVVRPDGHVTDVAEAARHADRWLGFDGTSMRALIEGGAEALAEVRELAELGLHNGFKVAEAHILPPLPRLNGNIFCVGWNYVEHFSEGAAFRDPNQKLPEHPVFFSKGVAALNGPFDPIPYDAAISAQIDWEAELGVVIGRRGKNITEFEALDYVFGYTAINDVSARDIQKARHGGQWLKGKSLDGTAPMGPWIVPAGDFDASAVRIITRVNGVVKQDGNTRDMYFNIPRIIAELSRGMTLQPGDVISTGTPSGVGMGRTPPEWLKPGDVLETEIEGIGTMRNVIHEA</sequence>
<dbReference type="EMBL" id="JAEMUK010000079">
    <property type="protein sequence ID" value="MBJ7544485.1"/>
    <property type="molecule type" value="Genomic_DNA"/>
</dbReference>
<evidence type="ECO:0000256" key="1">
    <source>
        <dbReference type="ARBA" id="ARBA00010211"/>
    </source>
</evidence>
<evidence type="ECO:0000259" key="3">
    <source>
        <dbReference type="Pfam" id="PF01557"/>
    </source>
</evidence>
<keyword evidence="2" id="KW-0479">Metal-binding</keyword>
<feature type="domain" description="Fumarylacetoacetase-like C-terminal" evidence="3">
    <location>
        <begin position="100"/>
        <end position="311"/>
    </location>
</feature>
<dbReference type="GO" id="GO:0016853">
    <property type="term" value="F:isomerase activity"/>
    <property type="evidence" value="ECO:0007669"/>
    <property type="project" value="UniProtKB-ARBA"/>
</dbReference>
<dbReference type="InterPro" id="IPR036663">
    <property type="entry name" value="Fumarylacetoacetase_C_sf"/>
</dbReference>
<dbReference type="PANTHER" id="PTHR42796">
    <property type="entry name" value="FUMARYLACETOACETATE HYDROLASE DOMAIN-CONTAINING PROTEIN 2A-RELATED"/>
    <property type="match status" value="1"/>
</dbReference>
<proteinExistence type="inferred from homology"/>
<gene>
    <name evidence="4" type="ORF">JDN41_13095</name>
</gene>
<name>A0A8I1GEG2_9HYPH</name>
<comment type="similarity">
    <text evidence="1">Belongs to the FAH family.</text>
</comment>
<dbReference type="Pfam" id="PF01557">
    <property type="entry name" value="FAA_hydrolase"/>
    <property type="match status" value="1"/>
</dbReference>
<organism evidence="4 5">
    <name type="scientific">Rhodomicrobium udaipurense</name>
    <dbReference type="NCBI Taxonomy" id="1202716"/>
    <lineage>
        <taxon>Bacteria</taxon>
        <taxon>Pseudomonadati</taxon>
        <taxon>Pseudomonadota</taxon>
        <taxon>Alphaproteobacteria</taxon>
        <taxon>Hyphomicrobiales</taxon>
        <taxon>Hyphomicrobiaceae</taxon>
        <taxon>Rhodomicrobium</taxon>
    </lineage>
</organism>
<reference evidence="4 5" key="1">
    <citation type="submission" date="2020-12" db="EMBL/GenBank/DDBJ databases">
        <title>Revised draft genomes of Rhodomicrobium vannielii ATCC 17100 and Rhodomicrobium udaipurense JA643.</title>
        <authorList>
            <person name="Conners E.M."/>
            <person name="Davenport E.J."/>
            <person name="Bose A."/>
        </authorList>
    </citation>
    <scope>NUCLEOTIDE SEQUENCE [LARGE SCALE GENOMIC DNA]</scope>
    <source>
        <strain evidence="4 5">JA643</strain>
    </source>
</reference>
<dbReference type="GO" id="GO:0046872">
    <property type="term" value="F:metal ion binding"/>
    <property type="evidence" value="ECO:0007669"/>
    <property type="project" value="UniProtKB-KW"/>
</dbReference>
<evidence type="ECO:0000313" key="5">
    <source>
        <dbReference type="Proteomes" id="UP000623250"/>
    </source>
</evidence>
<comment type="caution">
    <text evidence="4">The sequence shown here is derived from an EMBL/GenBank/DDBJ whole genome shotgun (WGS) entry which is preliminary data.</text>
</comment>
<accession>A0A8I1GEG2</accession>
<dbReference type="RefSeq" id="WP_199502493.1">
    <property type="nucleotide sequence ID" value="NZ_JAEMUK010000079.1"/>
</dbReference>
<dbReference type="Gene3D" id="3.90.850.10">
    <property type="entry name" value="Fumarylacetoacetase-like, C-terminal domain"/>
    <property type="match status" value="1"/>
</dbReference>
<protein>
    <submittedName>
        <fullName evidence="4">Fumarylacetoacetate hydrolase family protein</fullName>
    </submittedName>
</protein>
<dbReference type="GO" id="GO:0016787">
    <property type="term" value="F:hydrolase activity"/>
    <property type="evidence" value="ECO:0007669"/>
    <property type="project" value="UniProtKB-KW"/>
</dbReference>
<dbReference type="GO" id="GO:0019752">
    <property type="term" value="P:carboxylic acid metabolic process"/>
    <property type="evidence" value="ECO:0007669"/>
    <property type="project" value="UniProtKB-ARBA"/>
</dbReference>
<evidence type="ECO:0000313" key="4">
    <source>
        <dbReference type="EMBL" id="MBJ7544485.1"/>
    </source>
</evidence>